<dbReference type="SUPFAM" id="SSF55816">
    <property type="entry name" value="5'-nucleotidase (syn. UDP-sugar hydrolase), C-terminal domain"/>
    <property type="match status" value="1"/>
</dbReference>
<organism evidence="3 4">
    <name type="scientific">Fluctibacter halophilus</name>
    <dbReference type="NCBI Taxonomy" id="226011"/>
    <lineage>
        <taxon>Bacteria</taxon>
        <taxon>Pseudomonadati</taxon>
        <taxon>Pseudomonadota</taxon>
        <taxon>Gammaproteobacteria</taxon>
        <taxon>Alteromonadales</taxon>
        <taxon>Alteromonadaceae</taxon>
        <taxon>Fluctibacter</taxon>
    </lineage>
</organism>
<feature type="signal peptide" evidence="1">
    <location>
        <begin position="1"/>
        <end position="26"/>
    </location>
</feature>
<proteinExistence type="inferred from homology"/>
<dbReference type="PANTHER" id="PTHR11575:SF24">
    <property type="entry name" value="5'-NUCLEOTIDASE"/>
    <property type="match status" value="1"/>
</dbReference>
<keyword evidence="1" id="KW-0547">Nucleotide-binding</keyword>
<keyword evidence="4" id="KW-1185">Reference proteome</keyword>
<dbReference type="PANTHER" id="PTHR11575">
    <property type="entry name" value="5'-NUCLEOTIDASE-RELATED"/>
    <property type="match status" value="1"/>
</dbReference>
<dbReference type="Gene3D" id="3.90.780.10">
    <property type="entry name" value="5'-Nucleotidase, C-terminal domain"/>
    <property type="match status" value="1"/>
</dbReference>
<feature type="chain" id="PRO_5044993395" evidence="1">
    <location>
        <begin position="27"/>
        <end position="509"/>
    </location>
</feature>
<dbReference type="Proteomes" id="UP001520878">
    <property type="component" value="Unassembled WGS sequence"/>
</dbReference>
<dbReference type="SUPFAM" id="SSF56300">
    <property type="entry name" value="Metallo-dependent phosphatases"/>
    <property type="match status" value="1"/>
</dbReference>
<dbReference type="RefSeq" id="WP_229161368.1">
    <property type="nucleotide sequence ID" value="NZ_JAJEWP010000004.1"/>
</dbReference>
<evidence type="ECO:0000259" key="2">
    <source>
        <dbReference type="Pfam" id="PF02872"/>
    </source>
</evidence>
<accession>A0ABS8G9R8</accession>
<sequence>MNRRLCTWQSHLIIALLSLLSLASLAQQSSPAPVRMIFAASLPLVHQPKQGDYANLASAVNQMRNDSQVANFFIFGGGSLGPSPMSAFDRGSHIIDVLNSLEPDAMGISKREFSYFEEELSLRAYEAAFPLVASNIIDNATGDSLAGLNPVVVITKQDVTIGVLSVIDPNVKEEYLLSRVDVLPPEQQITHLAKQLRDKVDILVLLYTDYYAFVPSLIEQGLVDLALLIDSDFDFETQAEEVFHPNVVYFDQPAQLADITVHLDSEKRRPPNVNWRTFPLSDFTPAPDVEEQTLAYAHRIDRLLNQAIGVLMSDMDTQRDHVRSTENGFANYITDTMRDYSNADIALINGGVIRSDNVLPAGHTLVRRDILNALPFRSRLRTLQVSGQQLLQALESGLSEVEDLKGRFPHTSGLTIRYDSQRAPFERLVSVTHQGQPIVADRQYKLVTTDYIANGGDGFDMLQTASSLDNPTRLSPLLSQLIINAIRSQKSVRFNKQQRVLDLHGVADE</sequence>
<dbReference type="Pfam" id="PF02872">
    <property type="entry name" value="5_nucleotid_C"/>
    <property type="match status" value="1"/>
</dbReference>
<dbReference type="PRINTS" id="PR01607">
    <property type="entry name" value="APYRASEFAMLY"/>
</dbReference>
<gene>
    <name evidence="3" type="ORF">LJ739_13790</name>
</gene>
<comment type="similarity">
    <text evidence="1">Belongs to the 5'-nucleotidase family.</text>
</comment>
<reference evidence="3 4" key="1">
    <citation type="submission" date="2021-10" db="EMBL/GenBank/DDBJ databases">
        <title>Draft genome of Aestuariibacter halophilus JC2043.</title>
        <authorList>
            <person name="Emsley S.A."/>
            <person name="Pfannmuller K.M."/>
            <person name="Ushijima B."/>
            <person name="Saw J.H."/>
            <person name="Videau P."/>
        </authorList>
    </citation>
    <scope>NUCLEOTIDE SEQUENCE [LARGE SCALE GENOMIC DNA]</scope>
    <source>
        <strain evidence="3 4">JC2043</strain>
    </source>
</reference>
<dbReference type="InterPro" id="IPR036907">
    <property type="entry name" value="5'-Nucleotdase_C_sf"/>
</dbReference>
<protein>
    <submittedName>
        <fullName evidence="3">Bifunctional metallophosphatase/5'-nucleotidase</fullName>
    </submittedName>
</protein>
<comment type="caution">
    <text evidence="3">The sequence shown here is derived from an EMBL/GenBank/DDBJ whole genome shotgun (WGS) entry which is preliminary data.</text>
</comment>
<dbReference type="InterPro" id="IPR006179">
    <property type="entry name" value="5_nucleotidase/apyrase"/>
</dbReference>
<dbReference type="InterPro" id="IPR029052">
    <property type="entry name" value="Metallo-depent_PP-like"/>
</dbReference>
<feature type="domain" description="5'-Nucleotidase C-terminal" evidence="2">
    <location>
        <begin position="316"/>
        <end position="463"/>
    </location>
</feature>
<evidence type="ECO:0000256" key="1">
    <source>
        <dbReference type="RuleBase" id="RU362119"/>
    </source>
</evidence>
<evidence type="ECO:0000313" key="3">
    <source>
        <dbReference type="EMBL" id="MCC2617320.1"/>
    </source>
</evidence>
<dbReference type="Gene3D" id="3.60.21.10">
    <property type="match status" value="1"/>
</dbReference>
<dbReference type="InterPro" id="IPR008334">
    <property type="entry name" value="5'-Nucleotdase_C"/>
</dbReference>
<dbReference type="EMBL" id="JAJEWP010000004">
    <property type="protein sequence ID" value="MCC2617320.1"/>
    <property type="molecule type" value="Genomic_DNA"/>
</dbReference>
<keyword evidence="1" id="KW-0378">Hydrolase</keyword>
<evidence type="ECO:0000313" key="4">
    <source>
        <dbReference type="Proteomes" id="UP001520878"/>
    </source>
</evidence>
<keyword evidence="1" id="KW-0732">Signal</keyword>
<name>A0ABS8G9R8_9ALTE</name>